<dbReference type="PANTHER" id="PTHR43586:SF21">
    <property type="entry name" value="PYRIDOXAL PHOSPHATE (PLP)-DEPENDENT ASPARTATE AMINOTRANSFERASE SUPERFAMILY"/>
    <property type="match status" value="1"/>
</dbReference>
<reference evidence="2" key="1">
    <citation type="submission" date="2018-05" db="EMBL/GenBank/DDBJ databases">
        <authorList>
            <person name="Lanie J.A."/>
            <person name="Ng W.-L."/>
            <person name="Kazmierczak K.M."/>
            <person name="Andrzejewski T.M."/>
            <person name="Davidsen T.M."/>
            <person name="Wayne K.J."/>
            <person name="Tettelin H."/>
            <person name="Glass J.I."/>
            <person name="Rusch D."/>
            <person name="Podicherti R."/>
            <person name="Tsui H.-C.T."/>
            <person name="Winkler M.E."/>
        </authorList>
    </citation>
    <scope>NUCLEOTIDE SEQUENCE</scope>
</reference>
<protein>
    <recommendedName>
        <fullName evidence="1">Aminotransferase class V domain-containing protein</fullName>
    </recommendedName>
</protein>
<dbReference type="InterPro" id="IPR015422">
    <property type="entry name" value="PyrdxlP-dep_Trfase_small"/>
</dbReference>
<evidence type="ECO:0000259" key="1">
    <source>
        <dbReference type="Pfam" id="PF00266"/>
    </source>
</evidence>
<dbReference type="InterPro" id="IPR015424">
    <property type="entry name" value="PyrdxlP-dep_Trfase"/>
</dbReference>
<proteinExistence type="predicted"/>
<dbReference type="EMBL" id="UINC01019956">
    <property type="protein sequence ID" value="SVA84273.1"/>
    <property type="molecule type" value="Genomic_DNA"/>
</dbReference>
<accession>A0A381Z660</accession>
<dbReference type="Gene3D" id="3.90.1150.10">
    <property type="entry name" value="Aspartate Aminotransferase, domain 1"/>
    <property type="match status" value="1"/>
</dbReference>
<feature type="domain" description="Aminotransferase class V" evidence="1">
    <location>
        <begin position="304"/>
        <end position="404"/>
    </location>
</feature>
<dbReference type="InterPro" id="IPR000192">
    <property type="entry name" value="Aminotrans_V_dom"/>
</dbReference>
<dbReference type="Pfam" id="PF00266">
    <property type="entry name" value="Aminotran_5"/>
    <property type="match status" value="2"/>
</dbReference>
<gene>
    <name evidence="2" type="ORF">METZ01_LOCUS137127</name>
</gene>
<dbReference type="PANTHER" id="PTHR43586">
    <property type="entry name" value="CYSTEINE DESULFURASE"/>
    <property type="match status" value="1"/>
</dbReference>
<dbReference type="InterPro" id="IPR015421">
    <property type="entry name" value="PyrdxlP-dep_Trfase_major"/>
</dbReference>
<dbReference type="SUPFAM" id="SSF53383">
    <property type="entry name" value="PLP-dependent transferases"/>
    <property type="match status" value="1"/>
</dbReference>
<dbReference type="Gene3D" id="3.40.640.10">
    <property type="entry name" value="Type I PLP-dependent aspartate aminotransferase-like (Major domain)"/>
    <property type="match status" value="1"/>
</dbReference>
<sequence>MPKLDIDYVRGQFPAFKDPLSSKWSFFENAGGSYVPSNVIERLNHFMTSTKVQPYAEFDTSAIAGENMDKATNYFAEMINAENDEIIISGSTTMNMYVLSNAMKSLLKPGDEVIVTNQDHEANVGAWRRFADHGMVIKEWQINSETAELEINDLKALLSEKTKIVAVTHCSNIVGSINDLKSIAKLVHEYDAYIVGDGVSYAPHGFPDVKDLGVDFYAFSLYKTYGPHLGLLYGKKEILNQLPNQNHEFLEGDVPYTLNPGGPNHEELSCLVGVYEYFINLFEHHFPGESLSVREKIHKVNKLIANHEKEIANPLLEYLNSRSDIKLIGKSKISNKDRAPTIAFTMDNKSSKDLSSELVKHGIATRNDNFYAWRCLLALGIDVDDGVVRTSMVHYNSHDDVEKLINALKKINS</sequence>
<dbReference type="AlphaFoldDB" id="A0A381Z660"/>
<feature type="domain" description="Aminotransferase class V" evidence="1">
    <location>
        <begin position="26"/>
        <end position="243"/>
    </location>
</feature>
<evidence type="ECO:0000313" key="2">
    <source>
        <dbReference type="EMBL" id="SVA84273.1"/>
    </source>
</evidence>
<name>A0A381Z660_9ZZZZ</name>
<organism evidence="2">
    <name type="scientific">marine metagenome</name>
    <dbReference type="NCBI Taxonomy" id="408172"/>
    <lineage>
        <taxon>unclassified sequences</taxon>
        <taxon>metagenomes</taxon>
        <taxon>ecological metagenomes</taxon>
    </lineage>
</organism>